<evidence type="ECO:0000313" key="3">
    <source>
        <dbReference type="Proteomes" id="UP001189122"/>
    </source>
</evidence>
<dbReference type="InterPro" id="IPR016123">
    <property type="entry name" value="Mog1/PsbP_a/b/a-sand"/>
</dbReference>
<dbReference type="AlphaFoldDB" id="A0A7I8IVW4"/>
<accession>A0A7I8IVW4</accession>
<dbReference type="GO" id="GO:0009654">
    <property type="term" value="C:photosystem II oxygen evolving complex"/>
    <property type="evidence" value="ECO:0007669"/>
    <property type="project" value="InterPro"/>
</dbReference>
<proteinExistence type="predicted"/>
<sequence>MASLFQLRSIPRSSAALVAVVKGSSREAAPSANTAESIKRRSILLGAGALAHGLVLPSIVFAEEVPDRYKAFVDPIDGYSYIYPSDWRDFEFTGCDSAFKDRNVALQHVRVSFVPTEKKDVNDLGQIEEVVPSLVKTVYAAPTQTPTILDMQERNIDGKNYWTFEYVLQSPTFGRTAFATIAIGNGRYYTLVVGANERRWTRVRNQLRAVADSFRLVDI</sequence>
<dbReference type="Pfam" id="PF01789">
    <property type="entry name" value="PsbP"/>
    <property type="match status" value="1"/>
</dbReference>
<evidence type="ECO:0000259" key="1">
    <source>
        <dbReference type="Pfam" id="PF01789"/>
    </source>
</evidence>
<dbReference type="Proteomes" id="UP001189122">
    <property type="component" value="Unassembled WGS sequence"/>
</dbReference>
<dbReference type="GO" id="GO:0005509">
    <property type="term" value="F:calcium ion binding"/>
    <property type="evidence" value="ECO:0007669"/>
    <property type="project" value="InterPro"/>
</dbReference>
<name>A0A7I8IVW4_SPIIN</name>
<dbReference type="SUPFAM" id="SSF55724">
    <property type="entry name" value="Mog1p/PsbP-like"/>
    <property type="match status" value="1"/>
</dbReference>
<protein>
    <recommendedName>
        <fullName evidence="1">PsbP C-terminal domain-containing protein</fullName>
    </recommendedName>
</protein>
<dbReference type="GO" id="GO:0015979">
    <property type="term" value="P:photosynthesis"/>
    <property type="evidence" value="ECO:0007669"/>
    <property type="project" value="InterPro"/>
</dbReference>
<dbReference type="EMBL" id="CACRZD030000006">
    <property type="protein sequence ID" value="CAA6661782.1"/>
    <property type="molecule type" value="Genomic_DNA"/>
</dbReference>
<dbReference type="InterPro" id="IPR002683">
    <property type="entry name" value="PsbP_C"/>
</dbReference>
<keyword evidence="3" id="KW-1185">Reference proteome</keyword>
<gene>
    <name evidence="2" type="ORF">SI7747_06008177</name>
</gene>
<feature type="domain" description="PsbP C-terminal" evidence="1">
    <location>
        <begin position="69"/>
        <end position="215"/>
    </location>
</feature>
<dbReference type="Gene3D" id="3.40.1000.10">
    <property type="entry name" value="Mog1/PsbP, alpha/beta/alpha sandwich"/>
    <property type="match status" value="1"/>
</dbReference>
<dbReference type="GO" id="GO:0019898">
    <property type="term" value="C:extrinsic component of membrane"/>
    <property type="evidence" value="ECO:0007669"/>
    <property type="project" value="InterPro"/>
</dbReference>
<reference evidence="2 3" key="1">
    <citation type="submission" date="2019-12" db="EMBL/GenBank/DDBJ databases">
        <authorList>
            <person name="Scholz U."/>
            <person name="Mascher M."/>
            <person name="Fiebig A."/>
        </authorList>
    </citation>
    <scope>NUCLEOTIDE SEQUENCE</scope>
</reference>
<organism evidence="2">
    <name type="scientific">Spirodela intermedia</name>
    <name type="common">Intermediate duckweed</name>
    <dbReference type="NCBI Taxonomy" id="51605"/>
    <lineage>
        <taxon>Eukaryota</taxon>
        <taxon>Viridiplantae</taxon>
        <taxon>Streptophyta</taxon>
        <taxon>Embryophyta</taxon>
        <taxon>Tracheophyta</taxon>
        <taxon>Spermatophyta</taxon>
        <taxon>Magnoliopsida</taxon>
        <taxon>Liliopsida</taxon>
        <taxon>Araceae</taxon>
        <taxon>Lemnoideae</taxon>
        <taxon>Spirodela</taxon>
    </lineage>
</organism>
<dbReference type="PANTHER" id="PTHR31407:SF10">
    <property type="entry name" value="PHOTOSYNTHETIC NDH SUBUNIT OF LUMENAL LOCATION 1, CHLOROPLASTIC"/>
    <property type="match status" value="1"/>
</dbReference>
<dbReference type="NCBIfam" id="NF040946">
    <property type="entry name" value="PSII_PsbP"/>
    <property type="match status" value="1"/>
</dbReference>
<dbReference type="PANTHER" id="PTHR31407">
    <property type="match status" value="1"/>
</dbReference>
<dbReference type="EMBL" id="LR743593">
    <property type="protein sequence ID" value="CAA2622114.1"/>
    <property type="molecule type" value="Genomic_DNA"/>
</dbReference>
<evidence type="ECO:0000313" key="2">
    <source>
        <dbReference type="EMBL" id="CAA2622114.1"/>
    </source>
</evidence>